<dbReference type="InterPro" id="IPR011021">
    <property type="entry name" value="Arrestin-like_N"/>
</dbReference>
<feature type="domain" description="Arrestin-like N-terminal" evidence="1">
    <location>
        <begin position="54"/>
        <end position="184"/>
    </location>
</feature>
<dbReference type="GO" id="GO:0031625">
    <property type="term" value="F:ubiquitin protein ligase binding"/>
    <property type="evidence" value="ECO:0007669"/>
    <property type="project" value="TreeGrafter"/>
</dbReference>
<dbReference type="GO" id="GO:0005829">
    <property type="term" value="C:cytosol"/>
    <property type="evidence" value="ECO:0007669"/>
    <property type="project" value="TreeGrafter"/>
</dbReference>
<evidence type="ECO:0000259" key="2">
    <source>
        <dbReference type="Pfam" id="PF02752"/>
    </source>
</evidence>
<evidence type="ECO:0000313" key="4">
    <source>
        <dbReference type="Proteomes" id="UP000789375"/>
    </source>
</evidence>
<feature type="domain" description="Arrestin C-terminal-like" evidence="2">
    <location>
        <begin position="223"/>
        <end position="358"/>
    </location>
</feature>
<dbReference type="InterPro" id="IPR014752">
    <property type="entry name" value="Arrestin-like_C"/>
</dbReference>
<proteinExistence type="predicted"/>
<dbReference type="EMBL" id="CAJVPP010000620">
    <property type="protein sequence ID" value="CAG8498316.1"/>
    <property type="molecule type" value="Genomic_DNA"/>
</dbReference>
<dbReference type="AlphaFoldDB" id="A0A9N8ZJW8"/>
<dbReference type="InterPro" id="IPR050357">
    <property type="entry name" value="Arrestin_domain-protein"/>
</dbReference>
<dbReference type="GO" id="GO:0070086">
    <property type="term" value="P:ubiquitin-dependent endocytosis"/>
    <property type="evidence" value="ECO:0007669"/>
    <property type="project" value="TreeGrafter"/>
</dbReference>
<dbReference type="PANTHER" id="PTHR11188:SF76">
    <property type="entry name" value="PROTEIN LDB19"/>
    <property type="match status" value="1"/>
</dbReference>
<reference evidence="3" key="1">
    <citation type="submission" date="2021-06" db="EMBL/GenBank/DDBJ databases">
        <authorList>
            <person name="Kallberg Y."/>
            <person name="Tangrot J."/>
            <person name="Rosling A."/>
        </authorList>
    </citation>
    <scope>NUCLEOTIDE SEQUENCE</scope>
    <source>
        <strain evidence="3">87-6 pot B 2015</strain>
    </source>
</reference>
<dbReference type="GO" id="GO:0005886">
    <property type="term" value="C:plasma membrane"/>
    <property type="evidence" value="ECO:0007669"/>
    <property type="project" value="TreeGrafter"/>
</dbReference>
<sequence length="432" mass="49843">MTTDITITQNPLLDVPTPTTPTDFTLLYNPNWGYLHCNTKAYFQSTNPTDFQQGYYGIENTVLKGSFHLRYSTNSPLCANKIEMILEGKQCVSWKDVHGKEIRGEKMLCKQTKIIWESLNNEFEDILTMDLPFEFSLPNNLPATITPLNVSGHITGGVAGDGSEVGHITYSLRAEISRPMNIFKLRMNTKKIIDVWCRIHRWQSPPLHDRPFKWKGNVMGIGYEVELEKTLFNYKDIINIPMKFVVNDITNVKIKKIYVRIKEYHKLKVNGKSKTIGGFVVADSAFGEQMRKSTTTTSGRDHDYFIRMQLNLTKTNLGRKLNCSTKTEYIDIRHKLKVKITLNPSSKSIELDKEISILNVFAKRDHPCFAQQCRLMNTWFYHLQEENLSKATMSDESSNFGKVRQRFSWFGGMKNGNERFSLFSGNRWSHAF</sequence>
<organism evidence="3 4">
    <name type="scientific">Funneliformis mosseae</name>
    <name type="common">Endomycorrhizal fungus</name>
    <name type="synonym">Glomus mosseae</name>
    <dbReference type="NCBI Taxonomy" id="27381"/>
    <lineage>
        <taxon>Eukaryota</taxon>
        <taxon>Fungi</taxon>
        <taxon>Fungi incertae sedis</taxon>
        <taxon>Mucoromycota</taxon>
        <taxon>Glomeromycotina</taxon>
        <taxon>Glomeromycetes</taxon>
        <taxon>Glomerales</taxon>
        <taxon>Glomeraceae</taxon>
        <taxon>Funneliformis</taxon>
    </lineage>
</organism>
<dbReference type="PANTHER" id="PTHR11188">
    <property type="entry name" value="ARRESTIN DOMAIN CONTAINING PROTEIN"/>
    <property type="match status" value="1"/>
</dbReference>
<gene>
    <name evidence="3" type="ORF">FMOSSE_LOCUS3899</name>
</gene>
<protein>
    <submittedName>
        <fullName evidence="3">4012_t:CDS:1</fullName>
    </submittedName>
</protein>
<comment type="caution">
    <text evidence="3">The sequence shown here is derived from an EMBL/GenBank/DDBJ whole genome shotgun (WGS) entry which is preliminary data.</text>
</comment>
<name>A0A9N8ZJW8_FUNMO</name>
<dbReference type="InterPro" id="IPR011022">
    <property type="entry name" value="Arrestin_C-like"/>
</dbReference>
<dbReference type="GO" id="GO:0030674">
    <property type="term" value="F:protein-macromolecule adaptor activity"/>
    <property type="evidence" value="ECO:0007669"/>
    <property type="project" value="TreeGrafter"/>
</dbReference>
<dbReference type="Pfam" id="PF00339">
    <property type="entry name" value="Arrestin_N"/>
    <property type="match status" value="1"/>
</dbReference>
<dbReference type="Proteomes" id="UP000789375">
    <property type="component" value="Unassembled WGS sequence"/>
</dbReference>
<accession>A0A9N8ZJW8</accession>
<evidence type="ECO:0000313" key="3">
    <source>
        <dbReference type="EMBL" id="CAG8498316.1"/>
    </source>
</evidence>
<keyword evidence="4" id="KW-1185">Reference proteome</keyword>
<dbReference type="Pfam" id="PF02752">
    <property type="entry name" value="Arrestin_C"/>
    <property type="match status" value="1"/>
</dbReference>
<dbReference type="Gene3D" id="2.60.40.640">
    <property type="match status" value="1"/>
</dbReference>
<evidence type="ECO:0000259" key="1">
    <source>
        <dbReference type="Pfam" id="PF00339"/>
    </source>
</evidence>